<evidence type="ECO:0000256" key="7">
    <source>
        <dbReference type="ARBA" id="ARBA00023125"/>
    </source>
</evidence>
<protein>
    <submittedName>
        <fullName evidence="11">Zinc finger protein 708-like</fullName>
    </submittedName>
</protein>
<dbReference type="GO" id="GO:0008270">
    <property type="term" value="F:zinc ion binding"/>
    <property type="evidence" value="ECO:0007669"/>
    <property type="project" value="UniProtKB-KW"/>
</dbReference>
<dbReference type="PROSITE" id="PS00028">
    <property type="entry name" value="ZINC_FINGER_C2H2_1"/>
    <property type="match status" value="4"/>
</dbReference>
<dbReference type="SUPFAM" id="SSF57667">
    <property type="entry name" value="beta-beta-alpha zinc fingers"/>
    <property type="match status" value="3"/>
</dbReference>
<name>A0A3B4TKV1_SERDU</name>
<dbReference type="FunFam" id="3.30.160.60:FF:000047">
    <property type="entry name" value="zinc finger protein OZF"/>
    <property type="match status" value="1"/>
</dbReference>
<dbReference type="GO" id="GO:0005634">
    <property type="term" value="C:nucleus"/>
    <property type="evidence" value="ECO:0007669"/>
    <property type="project" value="UniProtKB-SubCell"/>
</dbReference>
<dbReference type="InterPro" id="IPR036236">
    <property type="entry name" value="Znf_C2H2_sf"/>
</dbReference>
<dbReference type="PANTHER" id="PTHR23226:SF425">
    <property type="entry name" value="ZINC FINGER PROTEIN 621"/>
    <property type="match status" value="1"/>
</dbReference>
<evidence type="ECO:0000313" key="12">
    <source>
        <dbReference type="Proteomes" id="UP000261420"/>
    </source>
</evidence>
<dbReference type="GO" id="GO:0000978">
    <property type="term" value="F:RNA polymerase II cis-regulatory region sequence-specific DNA binding"/>
    <property type="evidence" value="ECO:0007669"/>
    <property type="project" value="TreeGrafter"/>
</dbReference>
<evidence type="ECO:0000256" key="3">
    <source>
        <dbReference type="ARBA" id="ARBA00022723"/>
    </source>
</evidence>
<feature type="domain" description="C2H2-type" evidence="10">
    <location>
        <begin position="139"/>
        <end position="166"/>
    </location>
</feature>
<dbReference type="FunFam" id="3.30.160.60:FF:000100">
    <property type="entry name" value="Zinc finger 45-like"/>
    <property type="match status" value="1"/>
</dbReference>
<evidence type="ECO:0000256" key="8">
    <source>
        <dbReference type="ARBA" id="ARBA00023242"/>
    </source>
</evidence>
<evidence type="ECO:0000256" key="1">
    <source>
        <dbReference type="ARBA" id="ARBA00004123"/>
    </source>
</evidence>
<keyword evidence="8" id="KW-0539">Nucleus</keyword>
<evidence type="ECO:0000256" key="4">
    <source>
        <dbReference type="ARBA" id="ARBA00022737"/>
    </source>
</evidence>
<dbReference type="PANTHER" id="PTHR23226">
    <property type="entry name" value="ZINC FINGER AND SCAN DOMAIN-CONTAINING"/>
    <property type="match status" value="1"/>
</dbReference>
<keyword evidence="12" id="KW-1185">Reference proteome</keyword>
<reference evidence="11" key="1">
    <citation type="submission" date="2025-08" db="UniProtKB">
        <authorList>
            <consortium name="Ensembl"/>
        </authorList>
    </citation>
    <scope>IDENTIFICATION</scope>
</reference>
<keyword evidence="5 9" id="KW-0863">Zinc-finger</keyword>
<dbReference type="InterPro" id="IPR013087">
    <property type="entry name" value="Znf_C2H2_type"/>
</dbReference>
<feature type="domain" description="C2H2-type" evidence="10">
    <location>
        <begin position="62"/>
        <end position="89"/>
    </location>
</feature>
<keyword evidence="7" id="KW-0238">DNA-binding</keyword>
<dbReference type="OMA" id="CEVSDIQ"/>
<reference evidence="11" key="2">
    <citation type="submission" date="2025-09" db="UniProtKB">
        <authorList>
            <consortium name="Ensembl"/>
        </authorList>
    </citation>
    <scope>IDENTIFICATION</scope>
</reference>
<comment type="subcellular location">
    <subcellularLocation>
        <location evidence="1">Nucleus</location>
    </subcellularLocation>
</comment>
<feature type="domain" description="C2H2-type" evidence="10">
    <location>
        <begin position="111"/>
        <end position="138"/>
    </location>
</feature>
<dbReference type="Proteomes" id="UP000261420">
    <property type="component" value="Unplaced"/>
</dbReference>
<keyword evidence="4" id="KW-0677">Repeat</keyword>
<dbReference type="Ensembl" id="ENSSDUT00000006789.1">
    <property type="protein sequence ID" value="ENSSDUP00000006658.1"/>
    <property type="gene ID" value="ENSSDUG00000004892.1"/>
</dbReference>
<dbReference type="AlphaFoldDB" id="A0A3B4TKV1"/>
<evidence type="ECO:0000256" key="5">
    <source>
        <dbReference type="ARBA" id="ARBA00022771"/>
    </source>
</evidence>
<accession>A0A3B4TKV1</accession>
<comment type="similarity">
    <text evidence="2">Belongs to the krueppel C2H2-type zinc-finger protein family.</text>
</comment>
<sequence length="190" mass="22589">MREMCRKFLQCGNDLRKHVSCHLKPFPCSSCDKGFYKAKTLQKHQLSHQLREAQENDPDKLLRCNQCDRKFRLLRQLRVHQASHRHEKTPLKCNTCDRTFTTSSALQERPFKCSECDKAFKCRMGLLQHRLLHTGVKPHRCEQCGKEFRTPQNYHRHLLVHTGEKPYQCYSMHRCEVSDIQLKQSKHVPF</sequence>
<dbReference type="Gene3D" id="3.30.160.60">
    <property type="entry name" value="Classic Zinc Finger"/>
    <property type="match status" value="4"/>
</dbReference>
<feature type="domain" description="C2H2-type" evidence="10">
    <location>
        <begin position="26"/>
        <end position="53"/>
    </location>
</feature>
<proteinExistence type="inferred from homology"/>
<evidence type="ECO:0000313" key="11">
    <source>
        <dbReference type="Ensembl" id="ENSSDUP00000006658.1"/>
    </source>
</evidence>
<dbReference type="GO" id="GO:0000981">
    <property type="term" value="F:DNA-binding transcription factor activity, RNA polymerase II-specific"/>
    <property type="evidence" value="ECO:0007669"/>
    <property type="project" value="TreeGrafter"/>
</dbReference>
<keyword evidence="3" id="KW-0479">Metal-binding</keyword>
<dbReference type="Pfam" id="PF00096">
    <property type="entry name" value="zf-C2H2"/>
    <property type="match status" value="4"/>
</dbReference>
<dbReference type="SMART" id="SM00355">
    <property type="entry name" value="ZnF_C2H2"/>
    <property type="match status" value="4"/>
</dbReference>
<evidence type="ECO:0000259" key="10">
    <source>
        <dbReference type="PROSITE" id="PS50157"/>
    </source>
</evidence>
<organism evidence="11 12">
    <name type="scientific">Seriola dumerili</name>
    <name type="common">Greater amberjack</name>
    <name type="synonym">Caranx dumerili</name>
    <dbReference type="NCBI Taxonomy" id="41447"/>
    <lineage>
        <taxon>Eukaryota</taxon>
        <taxon>Metazoa</taxon>
        <taxon>Chordata</taxon>
        <taxon>Craniata</taxon>
        <taxon>Vertebrata</taxon>
        <taxon>Euteleostomi</taxon>
        <taxon>Actinopterygii</taxon>
        <taxon>Neopterygii</taxon>
        <taxon>Teleostei</taxon>
        <taxon>Neoteleostei</taxon>
        <taxon>Acanthomorphata</taxon>
        <taxon>Carangaria</taxon>
        <taxon>Carangiformes</taxon>
        <taxon>Carangidae</taxon>
        <taxon>Seriola</taxon>
    </lineage>
</organism>
<keyword evidence="6" id="KW-0862">Zinc</keyword>
<evidence type="ECO:0000256" key="9">
    <source>
        <dbReference type="PROSITE-ProRule" id="PRU00042"/>
    </source>
</evidence>
<evidence type="ECO:0000256" key="6">
    <source>
        <dbReference type="ARBA" id="ARBA00022833"/>
    </source>
</evidence>
<dbReference type="PROSITE" id="PS50157">
    <property type="entry name" value="ZINC_FINGER_C2H2_2"/>
    <property type="match status" value="4"/>
</dbReference>
<evidence type="ECO:0000256" key="2">
    <source>
        <dbReference type="ARBA" id="ARBA00006991"/>
    </source>
</evidence>
<dbReference type="GeneTree" id="ENSGT00940000167283"/>